<name>A0AAV8UUE3_9RHOD</name>
<keyword evidence="1" id="KW-0677">Repeat</keyword>
<feature type="repeat" description="ANK" evidence="3">
    <location>
        <begin position="94"/>
        <end position="126"/>
    </location>
</feature>
<dbReference type="PANTHER" id="PTHR24171:SF8">
    <property type="entry name" value="BRCA1-ASSOCIATED RING DOMAIN PROTEIN 1"/>
    <property type="match status" value="1"/>
</dbReference>
<dbReference type="InterPro" id="IPR001810">
    <property type="entry name" value="F-box_dom"/>
</dbReference>
<feature type="repeat" description="ANK" evidence="3">
    <location>
        <begin position="127"/>
        <end position="159"/>
    </location>
</feature>
<evidence type="ECO:0000259" key="4">
    <source>
        <dbReference type="PROSITE" id="PS50181"/>
    </source>
</evidence>
<dbReference type="Proteomes" id="UP001157974">
    <property type="component" value="Unassembled WGS sequence"/>
</dbReference>
<dbReference type="PROSITE" id="PS50297">
    <property type="entry name" value="ANK_REP_REGION"/>
    <property type="match status" value="1"/>
</dbReference>
<protein>
    <recommendedName>
        <fullName evidence="4">F-box domain-containing protein</fullName>
    </recommendedName>
</protein>
<organism evidence="5 6">
    <name type="scientific">Rhodosorus marinus</name>
    <dbReference type="NCBI Taxonomy" id="101924"/>
    <lineage>
        <taxon>Eukaryota</taxon>
        <taxon>Rhodophyta</taxon>
        <taxon>Stylonematophyceae</taxon>
        <taxon>Stylonematales</taxon>
        <taxon>Stylonemataceae</taxon>
        <taxon>Rhodosorus</taxon>
    </lineage>
</organism>
<comment type="caution">
    <text evidence="5">The sequence shown here is derived from an EMBL/GenBank/DDBJ whole genome shotgun (WGS) entry which is preliminary data.</text>
</comment>
<keyword evidence="6" id="KW-1185">Reference proteome</keyword>
<keyword evidence="2 3" id="KW-0040">ANK repeat</keyword>
<evidence type="ECO:0000313" key="5">
    <source>
        <dbReference type="EMBL" id="KAJ8906186.1"/>
    </source>
</evidence>
<dbReference type="Gene3D" id="1.25.40.20">
    <property type="entry name" value="Ankyrin repeat-containing domain"/>
    <property type="match status" value="1"/>
</dbReference>
<dbReference type="PANTHER" id="PTHR24171">
    <property type="entry name" value="ANKYRIN REPEAT DOMAIN-CONTAINING PROTEIN 39-RELATED"/>
    <property type="match status" value="1"/>
</dbReference>
<feature type="domain" description="F-box" evidence="4">
    <location>
        <begin position="4"/>
        <end position="47"/>
    </location>
</feature>
<dbReference type="GO" id="GO:0004842">
    <property type="term" value="F:ubiquitin-protein transferase activity"/>
    <property type="evidence" value="ECO:0007669"/>
    <property type="project" value="TreeGrafter"/>
</dbReference>
<dbReference type="InterPro" id="IPR036770">
    <property type="entry name" value="Ankyrin_rpt-contain_sf"/>
</dbReference>
<dbReference type="Pfam" id="PF12796">
    <property type="entry name" value="Ank_2"/>
    <property type="match status" value="1"/>
</dbReference>
<dbReference type="PROSITE" id="PS50181">
    <property type="entry name" value="FBOX"/>
    <property type="match status" value="1"/>
</dbReference>
<evidence type="ECO:0000313" key="6">
    <source>
        <dbReference type="Proteomes" id="UP001157974"/>
    </source>
</evidence>
<proteinExistence type="predicted"/>
<gene>
    <name evidence="5" type="ORF">NDN08_002681</name>
</gene>
<evidence type="ECO:0000256" key="3">
    <source>
        <dbReference type="PROSITE-ProRule" id="PRU00023"/>
    </source>
</evidence>
<dbReference type="PRINTS" id="PR01415">
    <property type="entry name" value="ANKYRIN"/>
</dbReference>
<evidence type="ECO:0000256" key="1">
    <source>
        <dbReference type="ARBA" id="ARBA00022737"/>
    </source>
</evidence>
<evidence type="ECO:0000256" key="2">
    <source>
        <dbReference type="ARBA" id="ARBA00023043"/>
    </source>
</evidence>
<accession>A0AAV8UUE3</accession>
<feature type="repeat" description="ANK" evidence="3">
    <location>
        <begin position="160"/>
        <end position="192"/>
    </location>
</feature>
<dbReference type="SUPFAM" id="SSF48403">
    <property type="entry name" value="Ankyrin repeat"/>
    <property type="match status" value="1"/>
</dbReference>
<reference evidence="5 6" key="1">
    <citation type="journal article" date="2023" name="Nat. Commun.">
        <title>Origin of minicircular mitochondrial genomes in red algae.</title>
        <authorList>
            <person name="Lee Y."/>
            <person name="Cho C.H."/>
            <person name="Lee Y.M."/>
            <person name="Park S.I."/>
            <person name="Yang J.H."/>
            <person name="West J.A."/>
            <person name="Bhattacharya D."/>
            <person name="Yoon H.S."/>
        </authorList>
    </citation>
    <scope>NUCLEOTIDE SEQUENCE [LARGE SCALE GENOMIC DNA]</scope>
    <source>
        <strain evidence="5 6">CCMP1338</strain>
        <tissue evidence="5">Whole cell</tissue>
    </source>
</reference>
<dbReference type="AlphaFoldDB" id="A0AAV8UUE3"/>
<dbReference type="PROSITE" id="PS50088">
    <property type="entry name" value="ANK_REPEAT"/>
    <property type="match status" value="3"/>
</dbReference>
<dbReference type="CDD" id="cd09917">
    <property type="entry name" value="F-box_SF"/>
    <property type="match status" value="1"/>
</dbReference>
<dbReference type="SMART" id="SM00248">
    <property type="entry name" value="ANK"/>
    <property type="match status" value="4"/>
</dbReference>
<dbReference type="GO" id="GO:0085020">
    <property type="term" value="P:protein K6-linked ubiquitination"/>
    <property type="evidence" value="ECO:0007669"/>
    <property type="project" value="TreeGrafter"/>
</dbReference>
<dbReference type="InterPro" id="IPR002110">
    <property type="entry name" value="Ankyrin_rpt"/>
</dbReference>
<dbReference type="EMBL" id="JAMWBK010000004">
    <property type="protein sequence ID" value="KAJ8906186.1"/>
    <property type="molecule type" value="Genomic_DNA"/>
</dbReference>
<sequence>MEEAFALSDLPQELLYRICRWCGVKDVLTLAGTSSSMMRELQPWLDIEAAKMFGPDSCVETGKLGPLQVHVSKGLDLALMNYAVDWDAFGTPVTRGSLLHLSIYCDNMDAFYLLLRNGADPNVVDTAGSTPLNTAVRYNRNCFARQLVLSGANIHQKNENGVTALHYAAKRGSVELTRTLLKLGANPNETDNNMNTPLHTAANVLVAAELIDGGASLDFKNAGGQSAIEAMPAEVRVELELDKFLEDQNHRIPQVNFDIQCL</sequence>